<dbReference type="AlphaFoldDB" id="T0Z039"/>
<keyword evidence="2" id="KW-0067">ATP-binding</keyword>
<keyword evidence="2" id="KW-0378">Hydrolase</keyword>
<dbReference type="PANTHER" id="PTHR47962:SF6">
    <property type="entry name" value="LARGE HELICASE-RELATED PROTEIN"/>
    <property type="match status" value="1"/>
</dbReference>
<dbReference type="GO" id="GO:0003677">
    <property type="term" value="F:DNA binding"/>
    <property type="evidence" value="ECO:0007669"/>
    <property type="project" value="TreeGrafter"/>
</dbReference>
<sequence length="179" mass="21206">WDIEEAYHVLRRSFSYHTLDHEDYINTLRYLGGQVEDQTIYSKIWFDEQDGKFGKKRSSRMIFFMNVGTIPEEADYQVINESGKHLGQLSDRFVERLKPGDVFVLGAKIHMYLSTRRNRVIVKDASGMRPTVPSWTGEMLPRSYDLGILVGKFREEVARRLEKKEDVEFWLMENYRLDE</sequence>
<keyword evidence="2" id="KW-0347">Helicase</keyword>
<feature type="non-terminal residue" evidence="2">
    <location>
        <position position="179"/>
    </location>
</feature>
<dbReference type="EMBL" id="AUZY01010456">
    <property type="protein sequence ID" value="EQD38628.1"/>
    <property type="molecule type" value="Genomic_DNA"/>
</dbReference>
<dbReference type="InterPro" id="IPR052511">
    <property type="entry name" value="ATP-dep_Helicase"/>
</dbReference>
<name>T0Z039_9ZZZZ</name>
<dbReference type="PANTHER" id="PTHR47962">
    <property type="entry name" value="ATP-DEPENDENT HELICASE LHR-RELATED-RELATED"/>
    <property type="match status" value="1"/>
</dbReference>
<reference evidence="2" key="1">
    <citation type="submission" date="2013-08" db="EMBL/GenBank/DDBJ databases">
        <authorList>
            <person name="Mendez C."/>
            <person name="Richter M."/>
            <person name="Ferrer M."/>
            <person name="Sanchez J."/>
        </authorList>
    </citation>
    <scope>NUCLEOTIDE SEQUENCE</scope>
</reference>
<feature type="domain" description="Helicase Lhr-like winged helix" evidence="1">
    <location>
        <begin position="1"/>
        <end position="129"/>
    </location>
</feature>
<protein>
    <submittedName>
        <fullName evidence="2">ATP-dependent helicase</fullName>
    </submittedName>
</protein>
<dbReference type="InterPro" id="IPR045628">
    <property type="entry name" value="Lhr_WH_dom"/>
</dbReference>
<accession>T0Z039</accession>
<dbReference type="GO" id="GO:0004386">
    <property type="term" value="F:helicase activity"/>
    <property type="evidence" value="ECO:0007669"/>
    <property type="project" value="UniProtKB-KW"/>
</dbReference>
<evidence type="ECO:0000259" key="1">
    <source>
        <dbReference type="Pfam" id="PF19306"/>
    </source>
</evidence>
<keyword evidence="2" id="KW-0547">Nucleotide-binding</keyword>
<reference evidence="2" key="2">
    <citation type="journal article" date="2014" name="ISME J.">
        <title>Microbial stratification in low pH oxic and suboxic macroscopic growths along an acid mine drainage.</title>
        <authorList>
            <person name="Mendez-Garcia C."/>
            <person name="Mesa V."/>
            <person name="Sprenger R.R."/>
            <person name="Richter M."/>
            <person name="Diez M.S."/>
            <person name="Solano J."/>
            <person name="Bargiela R."/>
            <person name="Golyshina O.V."/>
            <person name="Manteca A."/>
            <person name="Ramos J.L."/>
            <person name="Gallego J.R."/>
            <person name="Llorente I."/>
            <person name="Martins Dos Santos V.A."/>
            <person name="Jensen O.N."/>
            <person name="Pelaez A.I."/>
            <person name="Sanchez J."/>
            <person name="Ferrer M."/>
        </authorList>
    </citation>
    <scope>NUCLEOTIDE SEQUENCE</scope>
</reference>
<feature type="non-terminal residue" evidence="2">
    <location>
        <position position="1"/>
    </location>
</feature>
<comment type="caution">
    <text evidence="2">The sequence shown here is derived from an EMBL/GenBank/DDBJ whole genome shotgun (WGS) entry which is preliminary data.</text>
</comment>
<organism evidence="2">
    <name type="scientific">mine drainage metagenome</name>
    <dbReference type="NCBI Taxonomy" id="410659"/>
    <lineage>
        <taxon>unclassified sequences</taxon>
        <taxon>metagenomes</taxon>
        <taxon>ecological metagenomes</taxon>
    </lineage>
</organism>
<dbReference type="Pfam" id="PF19306">
    <property type="entry name" value="WHD_Lhr"/>
    <property type="match status" value="1"/>
</dbReference>
<evidence type="ECO:0000313" key="2">
    <source>
        <dbReference type="EMBL" id="EQD38628.1"/>
    </source>
</evidence>
<dbReference type="GO" id="GO:0016887">
    <property type="term" value="F:ATP hydrolysis activity"/>
    <property type="evidence" value="ECO:0007669"/>
    <property type="project" value="TreeGrafter"/>
</dbReference>
<proteinExistence type="predicted"/>
<gene>
    <name evidence="2" type="ORF">B1B_15721</name>
</gene>